<dbReference type="Proteomes" id="UP000315295">
    <property type="component" value="Unassembled WGS sequence"/>
</dbReference>
<protein>
    <submittedName>
        <fullName evidence="1">Uncharacterized protein</fullName>
    </submittedName>
</protein>
<proteinExistence type="predicted"/>
<evidence type="ECO:0000313" key="2">
    <source>
        <dbReference type="Proteomes" id="UP000315295"/>
    </source>
</evidence>
<keyword evidence="2" id="KW-1185">Reference proteome</keyword>
<accession>A0A540KJP5</accession>
<comment type="caution">
    <text evidence="1">The sequence shown here is derived from an EMBL/GenBank/DDBJ whole genome shotgun (WGS) entry which is preliminary data.</text>
</comment>
<sequence>MTRKITISAFGVSPSLEKEAALESEAKTVRAGLTACLERGFANAVVVCDCERGRQRRWVEGIIHDTRVLASHLQTLVFDSLAWLLSSKVQ</sequence>
<organism evidence="1 2">
    <name type="scientific">Malus baccata</name>
    <name type="common">Siberian crab apple</name>
    <name type="synonym">Pyrus baccata</name>
    <dbReference type="NCBI Taxonomy" id="106549"/>
    <lineage>
        <taxon>Eukaryota</taxon>
        <taxon>Viridiplantae</taxon>
        <taxon>Streptophyta</taxon>
        <taxon>Embryophyta</taxon>
        <taxon>Tracheophyta</taxon>
        <taxon>Spermatophyta</taxon>
        <taxon>Magnoliopsida</taxon>
        <taxon>eudicotyledons</taxon>
        <taxon>Gunneridae</taxon>
        <taxon>Pentapetalae</taxon>
        <taxon>rosids</taxon>
        <taxon>fabids</taxon>
        <taxon>Rosales</taxon>
        <taxon>Rosaceae</taxon>
        <taxon>Amygdaloideae</taxon>
        <taxon>Maleae</taxon>
        <taxon>Malus</taxon>
    </lineage>
</organism>
<name>A0A540KJP5_MALBA</name>
<evidence type="ECO:0000313" key="1">
    <source>
        <dbReference type="EMBL" id="TQD74445.1"/>
    </source>
</evidence>
<reference evidence="1 2" key="1">
    <citation type="journal article" date="2019" name="G3 (Bethesda)">
        <title>Sequencing of a Wild Apple (Malus baccata) Genome Unravels the Differences Between Cultivated and Wild Apple Species Regarding Disease Resistance and Cold Tolerance.</title>
        <authorList>
            <person name="Chen X."/>
        </authorList>
    </citation>
    <scope>NUCLEOTIDE SEQUENCE [LARGE SCALE GENOMIC DNA]</scope>
    <source>
        <strain evidence="2">cv. Shandingzi</strain>
        <tissue evidence="1">Leaves</tissue>
    </source>
</reference>
<gene>
    <name evidence="1" type="ORF">C1H46_040022</name>
</gene>
<dbReference type="AlphaFoldDB" id="A0A540KJP5"/>
<dbReference type="EMBL" id="VIEB01001184">
    <property type="protein sequence ID" value="TQD74445.1"/>
    <property type="molecule type" value="Genomic_DNA"/>
</dbReference>